<dbReference type="EnsemblMetazoa" id="XM_030978430">
    <property type="protein sequence ID" value="XP_030834290"/>
    <property type="gene ID" value="LOC105438693"/>
</dbReference>
<evidence type="ECO:0000313" key="2">
    <source>
        <dbReference type="Proteomes" id="UP000007110"/>
    </source>
</evidence>
<dbReference type="Proteomes" id="UP000007110">
    <property type="component" value="Unassembled WGS sequence"/>
</dbReference>
<dbReference type="PANTHER" id="PTHR35385">
    <property type="entry name" value="PROTEIN B, PUTATIVE-RELATED-RELATED"/>
    <property type="match status" value="1"/>
</dbReference>
<sequence length="254" mass="29018">MMDVDFEPEDSDFEDEPAPKGIGIVQRCTGKSTRLCGDEEIPAVVQSILPEGYTYHACRIDNFSQNDEVSFSAIIRLNLRSHQDFNKWLENFQESSSTTWRVKRTFPSTGLKVVFKKAYRCHHNTRPGKGSTNAGRRVASKNTNCSADMIVSIKKAVYEGRTLSRSKDTHLPQYPAELLLNYRHNHQITCADALKFRDVSEETKEVLISLFKRKYGPTQAVEMIKYDLQLRHGANYHMKAADRAVCPDVQFAHR</sequence>
<organism evidence="1 2">
    <name type="scientific">Strongylocentrotus purpuratus</name>
    <name type="common">Purple sea urchin</name>
    <dbReference type="NCBI Taxonomy" id="7668"/>
    <lineage>
        <taxon>Eukaryota</taxon>
        <taxon>Metazoa</taxon>
        <taxon>Echinodermata</taxon>
        <taxon>Eleutherozoa</taxon>
        <taxon>Echinozoa</taxon>
        <taxon>Echinoidea</taxon>
        <taxon>Euechinoidea</taxon>
        <taxon>Echinacea</taxon>
        <taxon>Camarodonta</taxon>
        <taxon>Echinidea</taxon>
        <taxon>Strongylocentrotidae</taxon>
        <taxon>Strongylocentrotus</taxon>
    </lineage>
</organism>
<dbReference type="OMA" id="CILIRAN"/>
<accession>A0A7M7NDX9</accession>
<reference evidence="1" key="2">
    <citation type="submission" date="2021-01" db="UniProtKB">
        <authorList>
            <consortium name="EnsemblMetazoa"/>
        </authorList>
    </citation>
    <scope>IDENTIFICATION</scope>
</reference>
<dbReference type="GeneID" id="105438693"/>
<dbReference type="PANTHER" id="PTHR35385:SF2">
    <property type="entry name" value="PROTEIN B, PUTATIVE-RELATED"/>
    <property type="match status" value="1"/>
</dbReference>
<dbReference type="OrthoDB" id="1902038at2759"/>
<evidence type="ECO:0000313" key="1">
    <source>
        <dbReference type="EnsemblMetazoa" id="XP_030834290"/>
    </source>
</evidence>
<protein>
    <submittedName>
        <fullName evidence="1">Uncharacterized protein</fullName>
    </submittedName>
</protein>
<keyword evidence="2" id="KW-1185">Reference proteome</keyword>
<name>A0A7M7NDX9_STRPU</name>
<proteinExistence type="predicted"/>
<reference evidence="2" key="1">
    <citation type="submission" date="2015-02" db="EMBL/GenBank/DDBJ databases">
        <title>Genome sequencing for Strongylocentrotus purpuratus.</title>
        <authorList>
            <person name="Murali S."/>
            <person name="Liu Y."/>
            <person name="Vee V."/>
            <person name="English A."/>
            <person name="Wang M."/>
            <person name="Skinner E."/>
            <person name="Han Y."/>
            <person name="Muzny D.M."/>
            <person name="Worley K.C."/>
            <person name="Gibbs R.A."/>
        </authorList>
    </citation>
    <scope>NUCLEOTIDE SEQUENCE</scope>
</reference>
<dbReference type="InParanoid" id="A0A7M7NDX9"/>
<dbReference type="RefSeq" id="XP_030834290.1">
    <property type="nucleotide sequence ID" value="XM_030978430.1"/>
</dbReference>
<dbReference type="KEGG" id="spu:105438693"/>
<dbReference type="AlphaFoldDB" id="A0A7M7NDX9"/>